<gene>
    <name evidence="2" type="ORF">GQN54_01970</name>
</gene>
<keyword evidence="3" id="KW-1185">Reference proteome</keyword>
<proteinExistence type="predicted"/>
<sequence length="262" mass="29704">MQKTFTYKNEEISYSCQGKGALVILLHGFLENKSIWNNTISFLTNSFMVVAIDLPGHGSSPCLGYVHSMELMADVVNELLKHLNKRKCHLVGHSMGGYVALAFAEKYADKIYSLSLICSNARADNKQKKIDRTKAIQLVKTKKNLFVEAAIPPLFNTEQKNHMRAINKIKKMAHDTSIQGTIAALSGMRDRYEREIVLKFAPYPVLIIAGEKDAIIPVQWLKEQSELPENCVLEIMEDIGHMPFLEDRIMFETLLMRFLKGV</sequence>
<dbReference type="InterPro" id="IPR029058">
    <property type="entry name" value="AB_hydrolase_fold"/>
</dbReference>
<dbReference type="PRINTS" id="PR00111">
    <property type="entry name" value="ABHYDROLASE"/>
</dbReference>
<dbReference type="SUPFAM" id="SSF53474">
    <property type="entry name" value="alpha/beta-Hydrolases"/>
    <property type="match status" value="1"/>
</dbReference>
<comment type="caution">
    <text evidence="2">The sequence shown here is derived from an EMBL/GenBank/DDBJ whole genome shotgun (WGS) entry which is preliminary data.</text>
</comment>
<evidence type="ECO:0000313" key="2">
    <source>
        <dbReference type="EMBL" id="NBG64865.1"/>
    </source>
</evidence>
<dbReference type="Proteomes" id="UP000470771">
    <property type="component" value="Unassembled WGS sequence"/>
</dbReference>
<feature type="domain" description="AB hydrolase-1" evidence="1">
    <location>
        <begin position="22"/>
        <end position="247"/>
    </location>
</feature>
<evidence type="ECO:0000259" key="1">
    <source>
        <dbReference type="Pfam" id="PF00561"/>
    </source>
</evidence>
<reference evidence="2 3" key="1">
    <citation type="submission" date="2019-12" db="EMBL/GenBank/DDBJ databases">
        <authorList>
            <person name="Zhao J."/>
        </authorList>
    </citation>
    <scope>NUCLEOTIDE SEQUENCE [LARGE SCALE GENOMIC DNA]</scope>
    <source>
        <strain evidence="2 3">S-15</strain>
    </source>
</reference>
<name>A0A6N9NJN7_9FLAO</name>
<accession>A0A6N9NJN7</accession>
<dbReference type="RefSeq" id="WP_160631421.1">
    <property type="nucleotide sequence ID" value="NZ_WWNE01000003.1"/>
</dbReference>
<dbReference type="PANTHER" id="PTHR43798">
    <property type="entry name" value="MONOACYLGLYCEROL LIPASE"/>
    <property type="match status" value="1"/>
</dbReference>
<dbReference type="Gene3D" id="3.40.50.1820">
    <property type="entry name" value="alpha/beta hydrolase"/>
    <property type="match status" value="1"/>
</dbReference>
<dbReference type="EMBL" id="WWNE01000003">
    <property type="protein sequence ID" value="NBG64865.1"/>
    <property type="molecule type" value="Genomic_DNA"/>
</dbReference>
<dbReference type="GO" id="GO:0047372">
    <property type="term" value="F:monoacylglycerol lipase activity"/>
    <property type="evidence" value="ECO:0007669"/>
    <property type="project" value="TreeGrafter"/>
</dbReference>
<dbReference type="GO" id="GO:0046464">
    <property type="term" value="P:acylglycerol catabolic process"/>
    <property type="evidence" value="ECO:0007669"/>
    <property type="project" value="TreeGrafter"/>
</dbReference>
<organism evidence="2 3">
    <name type="scientific">Acidiluteibacter ferrifornacis</name>
    <dbReference type="NCBI Taxonomy" id="2692424"/>
    <lineage>
        <taxon>Bacteria</taxon>
        <taxon>Pseudomonadati</taxon>
        <taxon>Bacteroidota</taxon>
        <taxon>Flavobacteriia</taxon>
        <taxon>Flavobacteriales</taxon>
        <taxon>Cryomorphaceae</taxon>
        <taxon>Acidiluteibacter</taxon>
    </lineage>
</organism>
<dbReference type="GO" id="GO:0016020">
    <property type="term" value="C:membrane"/>
    <property type="evidence" value="ECO:0007669"/>
    <property type="project" value="TreeGrafter"/>
</dbReference>
<protein>
    <submittedName>
        <fullName evidence="2">Alpha/beta fold hydrolase</fullName>
    </submittedName>
</protein>
<dbReference type="AlphaFoldDB" id="A0A6N9NJN7"/>
<dbReference type="PANTHER" id="PTHR43798:SF5">
    <property type="entry name" value="MONOACYLGLYCEROL LIPASE ABHD6"/>
    <property type="match status" value="1"/>
</dbReference>
<dbReference type="Pfam" id="PF00561">
    <property type="entry name" value="Abhydrolase_1"/>
    <property type="match status" value="1"/>
</dbReference>
<evidence type="ECO:0000313" key="3">
    <source>
        <dbReference type="Proteomes" id="UP000470771"/>
    </source>
</evidence>
<dbReference type="InterPro" id="IPR050266">
    <property type="entry name" value="AB_hydrolase_sf"/>
</dbReference>
<dbReference type="InterPro" id="IPR000073">
    <property type="entry name" value="AB_hydrolase_1"/>
</dbReference>
<keyword evidence="2" id="KW-0378">Hydrolase</keyword>